<organism evidence="1 2">
    <name type="scientific">Mycoplasma amphoriforme A39</name>
    <dbReference type="NCBI Taxonomy" id="572419"/>
    <lineage>
        <taxon>Bacteria</taxon>
        <taxon>Bacillati</taxon>
        <taxon>Mycoplasmatota</taxon>
        <taxon>Mollicutes</taxon>
        <taxon>Mycoplasmataceae</taxon>
        <taxon>Mycoplasma</taxon>
    </lineage>
</organism>
<gene>
    <name evidence="1" type="ORF">MAMA39_04060</name>
</gene>
<keyword evidence="2" id="KW-1185">Reference proteome</keyword>
<evidence type="ECO:0000313" key="1">
    <source>
        <dbReference type="EMBL" id="CDN40526.1"/>
    </source>
</evidence>
<name>A0A292IIV1_9MOLU</name>
<accession>A0A292IIV1</accession>
<dbReference type="KEGG" id="mamp:MAMA39_04060"/>
<dbReference type="EMBL" id="HG937516">
    <property type="protein sequence ID" value="CDN40526.1"/>
    <property type="molecule type" value="Genomic_DNA"/>
</dbReference>
<evidence type="ECO:0000313" key="2">
    <source>
        <dbReference type="Proteomes" id="UP000261764"/>
    </source>
</evidence>
<dbReference type="RefSeq" id="WP_343251146.1">
    <property type="nucleotide sequence ID" value="NZ_HG937516.1"/>
</dbReference>
<dbReference type="AlphaFoldDB" id="A0A292IIV1"/>
<proteinExistence type="predicted"/>
<dbReference type="Proteomes" id="UP000261764">
    <property type="component" value="Chromosome I"/>
</dbReference>
<sequence>MLSNHFSPKAFLQYRKSYLKNFTDDTCQAFDFTINNYIKSNQLFISQTDQDNYDLGLIVLPKTIVSGKQKYSGCLIYGLVASDQTKGTGILKKYFPTFLQQISSQYDVVLIQADHWKIYQDYPFVDVSEMIVYQSDVHQDQRFFAHETFSIDLASSMLSIYEHYLANFGFENYVKYDLASFSKFLQLSFLNKDVVYLVPGAYTVCDPINLTCNSVAFASLDCLKNLLTILPVNAKIVLNKIINTKQITSLRPNNTFILTKQLQNIKKSLNPLIFNDVN</sequence>
<reference evidence="1 2" key="1">
    <citation type="journal article" date="2015" name="Clin. Infect. Dis.">
        <title>Genomic Investigations unmask Mycoplasma amphoriforme, a new respiratory pathogen.</title>
        <authorList>
            <person name="Gillespie S.H."/>
            <person name="Ling C.L."/>
            <person name="Oravcova K."/>
            <person name="Pinheiro M."/>
            <person name="Wells L."/>
            <person name="Bryant J.M."/>
            <person name="McHugh T.D."/>
            <person name="Bebear C."/>
            <person name="Webster D."/>
            <person name="Harris S.R."/>
            <person name="Seth-Smith H.M."/>
            <person name="Thomson N.R."/>
        </authorList>
    </citation>
    <scope>NUCLEOTIDE SEQUENCE [LARGE SCALE GENOMIC DNA]</scope>
    <source>
        <strain evidence="1 2">A39</strain>
    </source>
</reference>
<protein>
    <submittedName>
        <fullName evidence="1">Uncharacterized protein</fullName>
    </submittedName>
</protein>